<name>A0A0F9R5P8_9ZZZZ</name>
<sequence>MKKTILAAVFSITAAGAALAGDPAVGVWKTQPDDGAYAHVNMVPCGAAICGTIQRTFKDEGEYKSENLGKKLVIDMVPDGKGNYAGKVWRPSNNKIYIGKMTVSGNNLKLSGCVAGGLICSKQNWQRVQ</sequence>
<evidence type="ECO:0000259" key="1">
    <source>
        <dbReference type="Pfam" id="PF09917"/>
    </source>
</evidence>
<gene>
    <name evidence="2" type="ORF">LCGC14_0618190</name>
</gene>
<evidence type="ECO:0000313" key="2">
    <source>
        <dbReference type="EMBL" id="KKN51880.1"/>
    </source>
</evidence>
<proteinExistence type="predicted"/>
<dbReference type="InterPro" id="IPR019223">
    <property type="entry name" value="DUF2147"/>
</dbReference>
<dbReference type="PANTHER" id="PTHR36919:SF2">
    <property type="entry name" value="BLL6627 PROTEIN"/>
    <property type="match status" value="1"/>
</dbReference>
<dbReference type="AlphaFoldDB" id="A0A0F9R5P8"/>
<organism evidence="2">
    <name type="scientific">marine sediment metagenome</name>
    <dbReference type="NCBI Taxonomy" id="412755"/>
    <lineage>
        <taxon>unclassified sequences</taxon>
        <taxon>metagenomes</taxon>
        <taxon>ecological metagenomes</taxon>
    </lineage>
</organism>
<reference evidence="2" key="1">
    <citation type="journal article" date="2015" name="Nature">
        <title>Complex archaea that bridge the gap between prokaryotes and eukaryotes.</title>
        <authorList>
            <person name="Spang A."/>
            <person name="Saw J.H."/>
            <person name="Jorgensen S.L."/>
            <person name="Zaremba-Niedzwiedzka K."/>
            <person name="Martijn J."/>
            <person name="Lind A.E."/>
            <person name="van Eijk R."/>
            <person name="Schleper C."/>
            <person name="Guy L."/>
            <person name="Ettema T.J."/>
        </authorList>
    </citation>
    <scope>NUCLEOTIDE SEQUENCE</scope>
</reference>
<dbReference type="PANTHER" id="PTHR36919">
    <property type="entry name" value="BLR1215 PROTEIN"/>
    <property type="match status" value="1"/>
</dbReference>
<dbReference type="Pfam" id="PF09917">
    <property type="entry name" value="DUF2147"/>
    <property type="match status" value="1"/>
</dbReference>
<feature type="domain" description="DUF2147" evidence="1">
    <location>
        <begin position="26"/>
        <end position="127"/>
    </location>
</feature>
<protein>
    <recommendedName>
        <fullName evidence="1">DUF2147 domain-containing protein</fullName>
    </recommendedName>
</protein>
<dbReference type="EMBL" id="LAZR01001044">
    <property type="protein sequence ID" value="KKN51880.1"/>
    <property type="molecule type" value="Genomic_DNA"/>
</dbReference>
<dbReference type="Gene3D" id="2.40.128.520">
    <property type="match status" value="1"/>
</dbReference>
<accession>A0A0F9R5P8</accession>
<comment type="caution">
    <text evidence="2">The sequence shown here is derived from an EMBL/GenBank/DDBJ whole genome shotgun (WGS) entry which is preliminary data.</text>
</comment>